<accession>A0ACB7ZUD5</accession>
<organism evidence="1 2">
    <name type="scientific">Hygrophoropsis aurantiaca</name>
    <dbReference type="NCBI Taxonomy" id="72124"/>
    <lineage>
        <taxon>Eukaryota</taxon>
        <taxon>Fungi</taxon>
        <taxon>Dikarya</taxon>
        <taxon>Basidiomycota</taxon>
        <taxon>Agaricomycotina</taxon>
        <taxon>Agaricomycetes</taxon>
        <taxon>Agaricomycetidae</taxon>
        <taxon>Boletales</taxon>
        <taxon>Coniophorineae</taxon>
        <taxon>Hygrophoropsidaceae</taxon>
        <taxon>Hygrophoropsis</taxon>
    </lineage>
</organism>
<comment type="caution">
    <text evidence="1">The sequence shown here is derived from an EMBL/GenBank/DDBJ whole genome shotgun (WGS) entry which is preliminary data.</text>
</comment>
<dbReference type="EMBL" id="MU268518">
    <property type="protein sequence ID" value="KAH7904327.1"/>
    <property type="molecule type" value="Genomic_DNA"/>
</dbReference>
<name>A0ACB7ZUD5_9AGAM</name>
<gene>
    <name evidence="1" type="ORF">BJ138DRAFT_1166740</name>
</gene>
<proteinExistence type="predicted"/>
<evidence type="ECO:0000313" key="2">
    <source>
        <dbReference type="Proteomes" id="UP000790377"/>
    </source>
</evidence>
<keyword evidence="2" id="KW-1185">Reference proteome</keyword>
<protein>
    <submittedName>
        <fullName evidence="1">Uncharacterized protein</fullName>
    </submittedName>
</protein>
<dbReference type="Proteomes" id="UP000790377">
    <property type="component" value="Unassembled WGS sequence"/>
</dbReference>
<reference evidence="1" key="1">
    <citation type="journal article" date="2021" name="New Phytol.">
        <title>Evolutionary innovations through gain and loss of genes in the ectomycorrhizal Boletales.</title>
        <authorList>
            <person name="Wu G."/>
            <person name="Miyauchi S."/>
            <person name="Morin E."/>
            <person name="Kuo A."/>
            <person name="Drula E."/>
            <person name="Varga T."/>
            <person name="Kohler A."/>
            <person name="Feng B."/>
            <person name="Cao Y."/>
            <person name="Lipzen A."/>
            <person name="Daum C."/>
            <person name="Hundley H."/>
            <person name="Pangilinan J."/>
            <person name="Johnson J."/>
            <person name="Barry K."/>
            <person name="LaButti K."/>
            <person name="Ng V."/>
            <person name="Ahrendt S."/>
            <person name="Min B."/>
            <person name="Choi I.G."/>
            <person name="Park H."/>
            <person name="Plett J.M."/>
            <person name="Magnuson J."/>
            <person name="Spatafora J.W."/>
            <person name="Nagy L.G."/>
            <person name="Henrissat B."/>
            <person name="Grigoriev I.V."/>
            <person name="Yang Z.L."/>
            <person name="Xu J."/>
            <person name="Martin F.M."/>
        </authorList>
    </citation>
    <scope>NUCLEOTIDE SEQUENCE</scope>
    <source>
        <strain evidence="1">ATCC 28755</strain>
    </source>
</reference>
<evidence type="ECO:0000313" key="1">
    <source>
        <dbReference type="EMBL" id="KAH7904327.1"/>
    </source>
</evidence>
<sequence>MPQHSPPQYSPLQENGDNSDEATMLHNDTEKFAAGPRARVHRFRASPWLSHGILSWTGVVFFTLWMGTLSTIDMHDGIPIYSPASAAVESVIVRFNGTLDYPSIYRGPPSPEIDAAWGRISHDVRPTQMSVEELIRAGETDSPSRVKYPEKYGGGVMVSLEATHQMHCLNMLRKASWMEYYRPIEPSFQDTPEVVRMHLDHCVEMLRQNVMCSADVTMITWDWVKDHTSPYPNFNNRHQCRNFEKILDWTTEHAVHIPKSEVIRFEDTVDLPAPFDHGVTGHSSHSG</sequence>